<dbReference type="NCBIfam" id="TIGR00621">
    <property type="entry name" value="ssb"/>
    <property type="match status" value="1"/>
</dbReference>
<protein>
    <recommendedName>
        <fullName evidence="4">Single-stranded DNA-binding protein</fullName>
    </recommendedName>
</protein>
<name>A0A381UIL2_9ZZZZ</name>
<dbReference type="PANTHER" id="PTHR10302:SF27">
    <property type="entry name" value="SINGLE-STRANDED DNA-BINDING PROTEIN"/>
    <property type="match status" value="1"/>
</dbReference>
<dbReference type="Pfam" id="PF00436">
    <property type="entry name" value="SSB"/>
    <property type="match status" value="1"/>
</dbReference>
<evidence type="ECO:0000256" key="1">
    <source>
        <dbReference type="ARBA" id="ARBA00023125"/>
    </source>
</evidence>
<dbReference type="SUPFAM" id="SSF50249">
    <property type="entry name" value="Nucleic acid-binding proteins"/>
    <property type="match status" value="1"/>
</dbReference>
<dbReference type="GO" id="GO:0003697">
    <property type="term" value="F:single-stranded DNA binding"/>
    <property type="evidence" value="ECO:0007669"/>
    <property type="project" value="InterPro"/>
</dbReference>
<dbReference type="GO" id="GO:0006260">
    <property type="term" value="P:DNA replication"/>
    <property type="evidence" value="ECO:0007669"/>
    <property type="project" value="InterPro"/>
</dbReference>
<sequence length="123" mass="13455">MNKLIISGRLTRDAEVRFIPSGTPVMSFSVANNTGFGDNQKTHYFDCSMFGKRAEGKLKDYMVKGQQVVVEGEVSLNQYQKKDGTGGASLNVFVNNVELMGSNQQAGGRPSEPKSNDDDDLPF</sequence>
<organism evidence="3">
    <name type="scientific">marine metagenome</name>
    <dbReference type="NCBI Taxonomy" id="408172"/>
    <lineage>
        <taxon>unclassified sequences</taxon>
        <taxon>metagenomes</taxon>
        <taxon>ecological metagenomes</taxon>
    </lineage>
</organism>
<dbReference type="Gene3D" id="2.40.50.140">
    <property type="entry name" value="Nucleic acid-binding proteins"/>
    <property type="match status" value="1"/>
</dbReference>
<dbReference type="InterPro" id="IPR012340">
    <property type="entry name" value="NA-bd_OB-fold"/>
</dbReference>
<evidence type="ECO:0000313" key="3">
    <source>
        <dbReference type="EMBL" id="SVA28005.1"/>
    </source>
</evidence>
<gene>
    <name evidence="3" type="ORF">METZ01_LOCUS80859</name>
</gene>
<evidence type="ECO:0000256" key="2">
    <source>
        <dbReference type="SAM" id="MobiDB-lite"/>
    </source>
</evidence>
<accession>A0A381UIL2</accession>
<proteinExistence type="inferred from homology"/>
<keyword evidence="1" id="KW-0238">DNA-binding</keyword>
<dbReference type="AlphaFoldDB" id="A0A381UIL2"/>
<feature type="region of interest" description="Disordered" evidence="2">
    <location>
        <begin position="101"/>
        <end position="123"/>
    </location>
</feature>
<dbReference type="EMBL" id="UINC01006518">
    <property type="protein sequence ID" value="SVA28005.1"/>
    <property type="molecule type" value="Genomic_DNA"/>
</dbReference>
<dbReference type="GO" id="GO:0009295">
    <property type="term" value="C:nucleoid"/>
    <property type="evidence" value="ECO:0007669"/>
    <property type="project" value="TreeGrafter"/>
</dbReference>
<dbReference type="PIRSF" id="PIRSF002070">
    <property type="entry name" value="SSB"/>
    <property type="match status" value="1"/>
</dbReference>
<dbReference type="InterPro" id="IPR011344">
    <property type="entry name" value="ssDNA-bd"/>
</dbReference>
<evidence type="ECO:0008006" key="4">
    <source>
        <dbReference type="Google" id="ProtNLM"/>
    </source>
</evidence>
<dbReference type="PANTHER" id="PTHR10302">
    <property type="entry name" value="SINGLE-STRANDED DNA-BINDING PROTEIN"/>
    <property type="match status" value="1"/>
</dbReference>
<reference evidence="3" key="1">
    <citation type="submission" date="2018-05" db="EMBL/GenBank/DDBJ databases">
        <authorList>
            <person name="Lanie J.A."/>
            <person name="Ng W.-L."/>
            <person name="Kazmierczak K.M."/>
            <person name="Andrzejewski T.M."/>
            <person name="Davidsen T.M."/>
            <person name="Wayne K.J."/>
            <person name="Tettelin H."/>
            <person name="Glass J.I."/>
            <person name="Rusch D."/>
            <person name="Podicherti R."/>
            <person name="Tsui H.-C.T."/>
            <person name="Winkler M.E."/>
        </authorList>
    </citation>
    <scope>NUCLEOTIDE SEQUENCE</scope>
</reference>
<dbReference type="HAMAP" id="MF_00984">
    <property type="entry name" value="SSB"/>
    <property type="match status" value="1"/>
</dbReference>
<dbReference type="CDD" id="cd04496">
    <property type="entry name" value="SSB_OBF"/>
    <property type="match status" value="1"/>
</dbReference>
<dbReference type="PROSITE" id="PS50935">
    <property type="entry name" value="SSB"/>
    <property type="match status" value="1"/>
</dbReference>
<dbReference type="InterPro" id="IPR000424">
    <property type="entry name" value="Primosome_PriB/ssb"/>
</dbReference>